<feature type="domain" description="Zinc finger Mcm10/DnaG-type" evidence="9">
    <location>
        <begin position="506"/>
        <end position="551"/>
    </location>
</feature>
<dbReference type="AlphaFoldDB" id="A0A0J6YJH0"/>
<name>A0A0J6YJH0_COCIT</name>
<evidence type="ECO:0000256" key="6">
    <source>
        <dbReference type="ARBA" id="ARBA00022833"/>
    </source>
</evidence>
<feature type="region of interest" description="Disordered" evidence="8">
    <location>
        <begin position="88"/>
        <end position="217"/>
    </location>
</feature>
<proteinExistence type="inferred from homology"/>
<feature type="compositionally biased region" description="Basic and acidic residues" evidence="8">
    <location>
        <begin position="331"/>
        <end position="347"/>
    </location>
</feature>
<feature type="region of interest" description="Disordered" evidence="8">
    <location>
        <begin position="725"/>
        <end position="782"/>
    </location>
</feature>
<feature type="compositionally biased region" description="Polar residues" evidence="8">
    <location>
        <begin position="200"/>
        <end position="211"/>
    </location>
</feature>
<dbReference type="EMBL" id="DS028097">
    <property type="protein sequence ID" value="KMP07795.1"/>
    <property type="molecule type" value="Genomic_DNA"/>
</dbReference>
<evidence type="ECO:0000256" key="1">
    <source>
        <dbReference type="ARBA" id="ARBA00004123"/>
    </source>
</evidence>
<dbReference type="PANTHER" id="PTHR13454">
    <property type="entry name" value="PROTEIN MCM10 HOMOLOG"/>
    <property type="match status" value="1"/>
</dbReference>
<dbReference type="InterPro" id="IPR040184">
    <property type="entry name" value="Mcm10"/>
</dbReference>
<feature type="domain" description="MCM10 OB-fold" evidence="10">
    <location>
        <begin position="434"/>
        <end position="499"/>
    </location>
</feature>
<feature type="compositionally biased region" description="Basic and acidic residues" evidence="8">
    <location>
        <begin position="410"/>
        <end position="428"/>
    </location>
</feature>
<feature type="region of interest" description="Disordered" evidence="8">
    <location>
        <begin position="410"/>
        <end position="429"/>
    </location>
</feature>
<evidence type="ECO:0000259" key="9">
    <source>
        <dbReference type="Pfam" id="PF09329"/>
    </source>
</evidence>
<dbReference type="Pfam" id="PF09329">
    <property type="entry name" value="zf-primase"/>
    <property type="match status" value="1"/>
</dbReference>
<keyword evidence="4" id="KW-0479">Metal-binding</keyword>
<feature type="compositionally biased region" description="Polar residues" evidence="8">
    <location>
        <begin position="678"/>
        <end position="696"/>
    </location>
</feature>
<keyword evidence="3" id="KW-0235">DNA replication</keyword>
<feature type="compositionally biased region" description="Polar residues" evidence="8">
    <location>
        <begin position="320"/>
        <end position="330"/>
    </location>
</feature>
<dbReference type="GO" id="GO:0006270">
    <property type="term" value="P:DNA replication initiation"/>
    <property type="evidence" value="ECO:0007669"/>
    <property type="project" value="InterPro"/>
</dbReference>
<dbReference type="PANTHER" id="PTHR13454:SF11">
    <property type="entry name" value="PROTEIN MCM10 HOMOLOG"/>
    <property type="match status" value="1"/>
</dbReference>
<reference evidence="12" key="1">
    <citation type="journal article" date="2010" name="Genome Res.">
        <title>Population genomic sequencing of Coccidioides fungi reveals recent hybridization and transposon control.</title>
        <authorList>
            <person name="Neafsey D.E."/>
            <person name="Barker B.M."/>
            <person name="Sharpton T.J."/>
            <person name="Stajich J.E."/>
            <person name="Park D.J."/>
            <person name="Whiston E."/>
            <person name="Hung C.-Y."/>
            <person name="McMahan C."/>
            <person name="White J."/>
            <person name="Sykes S."/>
            <person name="Heiman D."/>
            <person name="Young S."/>
            <person name="Zeng Q."/>
            <person name="Abouelleil A."/>
            <person name="Aftuck L."/>
            <person name="Bessette D."/>
            <person name="Brown A."/>
            <person name="FitzGerald M."/>
            <person name="Lui A."/>
            <person name="Macdonald J.P."/>
            <person name="Priest M."/>
            <person name="Orbach M.J."/>
            <person name="Galgiani J.N."/>
            <person name="Kirkland T.N."/>
            <person name="Cole G.T."/>
            <person name="Birren B.W."/>
            <person name="Henn M.R."/>
            <person name="Taylor J.W."/>
            <person name="Rounsley S.D."/>
        </authorList>
    </citation>
    <scope>NUCLEOTIDE SEQUENCE [LARGE SCALE GENOMIC DNA]</scope>
    <source>
        <strain evidence="12">RMSCC 2394</strain>
    </source>
</reference>
<evidence type="ECO:0000256" key="2">
    <source>
        <dbReference type="ARBA" id="ARBA00009679"/>
    </source>
</evidence>
<comment type="similarity">
    <text evidence="2">Belongs to the MCM10 family.</text>
</comment>
<accession>A0A0J6YJH0</accession>
<dbReference type="GO" id="GO:0003697">
    <property type="term" value="F:single-stranded DNA binding"/>
    <property type="evidence" value="ECO:0007669"/>
    <property type="project" value="InterPro"/>
</dbReference>
<dbReference type="Pfam" id="PF22379">
    <property type="entry name" value="OB_MCM10"/>
    <property type="match status" value="1"/>
</dbReference>
<feature type="compositionally biased region" description="Low complexity" evidence="8">
    <location>
        <begin position="308"/>
        <end position="319"/>
    </location>
</feature>
<feature type="compositionally biased region" description="Gly residues" evidence="8">
    <location>
        <begin position="563"/>
        <end position="581"/>
    </location>
</feature>
<evidence type="ECO:0000259" key="10">
    <source>
        <dbReference type="Pfam" id="PF22379"/>
    </source>
</evidence>
<evidence type="ECO:0000256" key="3">
    <source>
        <dbReference type="ARBA" id="ARBA00022705"/>
    </source>
</evidence>
<gene>
    <name evidence="11" type="ORF">CIRG_07476</name>
</gene>
<dbReference type="InterPro" id="IPR015408">
    <property type="entry name" value="Znf_Mcm10/DnaG"/>
</dbReference>
<dbReference type="Proteomes" id="UP000054565">
    <property type="component" value="Unassembled WGS sequence"/>
</dbReference>
<dbReference type="OrthoDB" id="273123at2759"/>
<keyword evidence="6" id="KW-0862">Zinc</keyword>
<organism evidence="11 12">
    <name type="scientific">Coccidioides immitis RMSCC 2394</name>
    <dbReference type="NCBI Taxonomy" id="404692"/>
    <lineage>
        <taxon>Eukaryota</taxon>
        <taxon>Fungi</taxon>
        <taxon>Dikarya</taxon>
        <taxon>Ascomycota</taxon>
        <taxon>Pezizomycotina</taxon>
        <taxon>Eurotiomycetes</taxon>
        <taxon>Eurotiomycetidae</taxon>
        <taxon>Onygenales</taxon>
        <taxon>Onygenaceae</taxon>
        <taxon>Coccidioides</taxon>
    </lineage>
</organism>
<protein>
    <submittedName>
        <fullName evidence="11">Uncharacterized protein</fullName>
    </submittedName>
</protein>
<comment type="subcellular location">
    <subcellularLocation>
        <location evidence="1">Nucleus</location>
    </subcellularLocation>
</comment>
<feature type="compositionally biased region" description="Acidic residues" evidence="8">
    <location>
        <begin position="773"/>
        <end position="782"/>
    </location>
</feature>
<dbReference type="STRING" id="404692.A0A0J6YJH0"/>
<feature type="compositionally biased region" description="Basic and acidic residues" evidence="8">
    <location>
        <begin position="278"/>
        <end position="287"/>
    </location>
</feature>
<dbReference type="FunFam" id="2.40.50.140:FF:000174">
    <property type="entry name" value="DNA replication licensing factor mcm10"/>
    <property type="match status" value="1"/>
</dbReference>
<evidence type="ECO:0000256" key="5">
    <source>
        <dbReference type="ARBA" id="ARBA00022771"/>
    </source>
</evidence>
<feature type="region of interest" description="Disordered" evidence="8">
    <location>
        <begin position="233"/>
        <end position="353"/>
    </location>
</feature>
<evidence type="ECO:0000313" key="11">
    <source>
        <dbReference type="EMBL" id="KMP07795.1"/>
    </source>
</evidence>
<evidence type="ECO:0000313" key="12">
    <source>
        <dbReference type="Proteomes" id="UP000054565"/>
    </source>
</evidence>
<evidence type="ECO:0000256" key="4">
    <source>
        <dbReference type="ARBA" id="ARBA00022723"/>
    </source>
</evidence>
<dbReference type="GO" id="GO:0043596">
    <property type="term" value="C:nuclear replication fork"/>
    <property type="evidence" value="ECO:0007669"/>
    <property type="project" value="TreeGrafter"/>
</dbReference>
<feature type="region of interest" description="Disordered" evidence="8">
    <location>
        <begin position="677"/>
        <end position="703"/>
    </location>
</feature>
<dbReference type="GO" id="GO:0003688">
    <property type="term" value="F:DNA replication origin binding"/>
    <property type="evidence" value="ECO:0007669"/>
    <property type="project" value="TreeGrafter"/>
</dbReference>
<dbReference type="GO" id="GO:0008270">
    <property type="term" value="F:zinc ion binding"/>
    <property type="evidence" value="ECO:0007669"/>
    <property type="project" value="UniProtKB-KW"/>
</dbReference>
<feature type="compositionally biased region" description="Low complexity" evidence="8">
    <location>
        <begin position="175"/>
        <end position="199"/>
    </location>
</feature>
<keyword evidence="7" id="KW-0539">Nucleus</keyword>
<feature type="region of interest" description="Disordered" evidence="8">
    <location>
        <begin position="1"/>
        <end position="25"/>
    </location>
</feature>
<evidence type="ECO:0000256" key="8">
    <source>
        <dbReference type="SAM" id="MobiDB-lite"/>
    </source>
</evidence>
<dbReference type="InterPro" id="IPR055065">
    <property type="entry name" value="OB_MCM10"/>
</dbReference>
<keyword evidence="5" id="KW-0863">Zinc-finger</keyword>
<evidence type="ECO:0000256" key="7">
    <source>
        <dbReference type="ARBA" id="ARBA00023242"/>
    </source>
</evidence>
<dbReference type="Gene3D" id="2.40.50.140">
    <property type="entry name" value="Nucleic acid-binding proteins"/>
    <property type="match status" value="1"/>
</dbReference>
<sequence length="782" mass="85777">MPTMAEIPWPPKSPHDALVSSPGGRRKFEEIQRRKHLARANLASPSKSKASELLDEHTEYAVDDDDDEETLQLKLAAIEARLKLKRLKQQNGTTSKLTRADVDGDGGRGGPYESSVGGPFLGERTRRAEDSNNANDVQVPLSPIRKSAISRDPISPRRVVLGIDKGLKGSEVSLRRPPASRDSARPGSSFSVTRPSSSSRAGPSTMVSQSFPACDSPKIKSFSERLRETKSLDKAKWEKAHSVARSRSTGFTVDKKELEGFKAAAEKAASQANVPQTTEKENHKFSRADIMQAYNRPRSPLRRGGTVSTSSDRPSSRDTNTLGQSNSVPQTKEEHADYDQRTPDPSKFEPFSGLHLSNRILPHSYVSRKTETMKRLRVPDLLRTVKGPEFELPDTDGDYVVFGIVASKSTPREHKEKKSGSGKEKDPYDDGLNNSSKYMVLTLTDLKWSIDLFLFSTAFPKYYKMAPGTLVAILNPSIMPPPPNKIHTNAFSLTISSSEDTILEIGTAQDISFCKAVRKDGKVCDAWVDGRKTEFCDFHVDIQLRKTTAKRMEVNSGPSFGQGPRGGRFGNRGGRGRGGQENGLRNEGAMYDRSTGSTYYVTPSVSGDPGGNPFGHRSAAGLIDADNPFAAGGHLFHRRGENQSDRFRRRIADEERERNVAKRLGELKSVGSEYLRAQHNNNTPRPPAASSSSQTAKNDDSQSARAALGLDKLARHASNIKLGRIRKRDFETSHGAGNNNGKSSPVKKTRFITAKGIREAGRESLGTNPGTYSDDDLDIVAE</sequence>
<feature type="compositionally biased region" description="Low complexity" evidence="8">
    <location>
        <begin position="261"/>
        <end position="272"/>
    </location>
</feature>
<feature type="region of interest" description="Disordered" evidence="8">
    <location>
        <begin position="554"/>
        <end position="591"/>
    </location>
</feature>
<dbReference type="InterPro" id="IPR012340">
    <property type="entry name" value="NA-bd_OB-fold"/>
</dbReference>